<evidence type="ECO:0000313" key="3">
    <source>
        <dbReference type="Proteomes" id="UP001058974"/>
    </source>
</evidence>
<reference evidence="2 3" key="1">
    <citation type="journal article" date="2022" name="Nat. Genet.">
        <title>Improved pea reference genome and pan-genome highlight genomic features and evolutionary characteristics.</title>
        <authorList>
            <person name="Yang T."/>
            <person name="Liu R."/>
            <person name="Luo Y."/>
            <person name="Hu S."/>
            <person name="Wang D."/>
            <person name="Wang C."/>
            <person name="Pandey M.K."/>
            <person name="Ge S."/>
            <person name="Xu Q."/>
            <person name="Li N."/>
            <person name="Li G."/>
            <person name="Huang Y."/>
            <person name="Saxena R.K."/>
            <person name="Ji Y."/>
            <person name="Li M."/>
            <person name="Yan X."/>
            <person name="He Y."/>
            <person name="Liu Y."/>
            <person name="Wang X."/>
            <person name="Xiang C."/>
            <person name="Varshney R.K."/>
            <person name="Ding H."/>
            <person name="Gao S."/>
            <person name="Zong X."/>
        </authorList>
    </citation>
    <scope>NUCLEOTIDE SEQUENCE [LARGE SCALE GENOMIC DNA]</scope>
    <source>
        <strain evidence="2 3">cv. Zhongwan 6</strain>
    </source>
</reference>
<evidence type="ECO:0000256" key="1">
    <source>
        <dbReference type="SAM" id="MobiDB-lite"/>
    </source>
</evidence>
<feature type="region of interest" description="Disordered" evidence="1">
    <location>
        <begin position="1"/>
        <end position="30"/>
    </location>
</feature>
<dbReference type="EMBL" id="JAMSHJ010000006">
    <property type="protein sequence ID" value="KAI5398013.1"/>
    <property type="molecule type" value="Genomic_DNA"/>
</dbReference>
<gene>
    <name evidence="2" type="ORF">KIW84_063716</name>
</gene>
<protein>
    <submittedName>
        <fullName evidence="2">Uncharacterized protein</fullName>
    </submittedName>
</protein>
<name>A0A9D4WAL3_PEA</name>
<accession>A0A9D4WAL3</accession>
<evidence type="ECO:0000313" key="2">
    <source>
        <dbReference type="EMBL" id="KAI5398013.1"/>
    </source>
</evidence>
<organism evidence="2 3">
    <name type="scientific">Pisum sativum</name>
    <name type="common">Garden pea</name>
    <name type="synonym">Lathyrus oleraceus</name>
    <dbReference type="NCBI Taxonomy" id="3888"/>
    <lineage>
        <taxon>Eukaryota</taxon>
        <taxon>Viridiplantae</taxon>
        <taxon>Streptophyta</taxon>
        <taxon>Embryophyta</taxon>
        <taxon>Tracheophyta</taxon>
        <taxon>Spermatophyta</taxon>
        <taxon>Magnoliopsida</taxon>
        <taxon>eudicotyledons</taxon>
        <taxon>Gunneridae</taxon>
        <taxon>Pentapetalae</taxon>
        <taxon>rosids</taxon>
        <taxon>fabids</taxon>
        <taxon>Fabales</taxon>
        <taxon>Fabaceae</taxon>
        <taxon>Papilionoideae</taxon>
        <taxon>50 kb inversion clade</taxon>
        <taxon>NPAAA clade</taxon>
        <taxon>Hologalegina</taxon>
        <taxon>IRL clade</taxon>
        <taxon>Fabeae</taxon>
        <taxon>Lathyrus</taxon>
    </lineage>
</organism>
<dbReference type="Gramene" id="Psat06G0371600-T1">
    <property type="protein sequence ID" value="KAI5398013.1"/>
    <property type="gene ID" value="KIW84_063716"/>
</dbReference>
<proteinExistence type="predicted"/>
<dbReference type="AlphaFoldDB" id="A0A9D4WAL3"/>
<keyword evidence="3" id="KW-1185">Reference proteome</keyword>
<dbReference type="Proteomes" id="UP001058974">
    <property type="component" value="Chromosome 6"/>
</dbReference>
<sequence length="159" mass="17513">MSSKQPSKLIPRHPYGTRKNSRRKMEDLEKGQENLIEDVNSLKGTMSKVLKALQVIASKIDKEDQPTKHVESVNPSGFYVELPPNQGAGVQFSLFGLPPNYNRLFAKNNNSGPVVQQVQVHVSTEANFAGCSAYQGPFGDPFLAYHTSGLQDNHLEDGS</sequence>
<comment type="caution">
    <text evidence="2">The sequence shown here is derived from an EMBL/GenBank/DDBJ whole genome shotgun (WGS) entry which is preliminary data.</text>
</comment>